<protein>
    <submittedName>
        <fullName evidence="3">Glucose/ribitol dehydrogenase</fullName>
    </submittedName>
</protein>
<dbReference type="InterPro" id="IPR020904">
    <property type="entry name" value="Sc_DH/Rdtase_CS"/>
</dbReference>
<dbReference type="OrthoDB" id="294295at2759"/>
<sequence length="270" mass="28643">MARLTGKVALITGGARGIGESIARLFTKHGAKVIIADVLDDLGQSVCESIGLEMASFIHCDVCNELEVEKVINFTIDKHGKLDIMINNAAIAGELKLSILENDVSDFERVLDINVKGVFLGTKHAARAMIPARGGSIITIGSICSAVGGVGSHAYTSSKHAVVGLTRNVAAELGEFGIRVNCISPHFILTEATKPILEKHPDLYSSIHFDLKGVVLLEQDVAEASLFLASDEAKYINGHNLALDGGFTAINSSFGLFSRGRAARTTTSEP</sequence>
<evidence type="ECO:0000256" key="1">
    <source>
        <dbReference type="ARBA" id="ARBA00006484"/>
    </source>
</evidence>
<proteinExistence type="inferred from homology"/>
<organism evidence="3 4">
    <name type="scientific">Cynara cardunculus var. scolymus</name>
    <name type="common">Globe artichoke</name>
    <name type="synonym">Cynara scolymus</name>
    <dbReference type="NCBI Taxonomy" id="59895"/>
    <lineage>
        <taxon>Eukaryota</taxon>
        <taxon>Viridiplantae</taxon>
        <taxon>Streptophyta</taxon>
        <taxon>Embryophyta</taxon>
        <taxon>Tracheophyta</taxon>
        <taxon>Spermatophyta</taxon>
        <taxon>Magnoliopsida</taxon>
        <taxon>eudicotyledons</taxon>
        <taxon>Gunneridae</taxon>
        <taxon>Pentapetalae</taxon>
        <taxon>asterids</taxon>
        <taxon>campanulids</taxon>
        <taxon>Asterales</taxon>
        <taxon>Asteraceae</taxon>
        <taxon>Carduoideae</taxon>
        <taxon>Cardueae</taxon>
        <taxon>Carduinae</taxon>
        <taxon>Cynara</taxon>
    </lineage>
</organism>
<dbReference type="InterPro" id="IPR002347">
    <property type="entry name" value="SDR_fam"/>
</dbReference>
<dbReference type="AlphaFoldDB" id="A0A124SEX0"/>
<gene>
    <name evidence="3" type="ORF">Ccrd_020316</name>
</gene>
<dbReference type="EMBL" id="LEKV01003101">
    <property type="protein sequence ID" value="KVI01412.1"/>
    <property type="molecule type" value="Genomic_DNA"/>
</dbReference>
<dbReference type="PANTHER" id="PTHR43180:SF30">
    <property type="entry name" value="MOMILACTONE A SYNTHASE"/>
    <property type="match status" value="1"/>
</dbReference>
<dbReference type="OMA" id="GRFAYPN"/>
<accession>A0A124SEX0</accession>
<dbReference type="Gramene" id="KVI01412">
    <property type="protein sequence ID" value="KVI01412"/>
    <property type="gene ID" value="Ccrd_020316"/>
</dbReference>
<dbReference type="PROSITE" id="PS00061">
    <property type="entry name" value="ADH_SHORT"/>
    <property type="match status" value="1"/>
</dbReference>
<evidence type="ECO:0000313" key="4">
    <source>
        <dbReference type="Proteomes" id="UP000243975"/>
    </source>
</evidence>
<dbReference type="PRINTS" id="PR00080">
    <property type="entry name" value="SDRFAMILY"/>
</dbReference>
<dbReference type="FunFam" id="3.40.50.720:FF:000084">
    <property type="entry name" value="Short-chain dehydrogenase reductase"/>
    <property type="match status" value="1"/>
</dbReference>
<reference evidence="3 4" key="1">
    <citation type="journal article" date="2016" name="Sci. Rep.">
        <title>The genome sequence of the outbreeding globe artichoke constructed de novo incorporating a phase-aware low-pass sequencing strategy of F1 progeny.</title>
        <authorList>
            <person name="Scaglione D."/>
            <person name="Reyes-Chin-Wo S."/>
            <person name="Acquadro A."/>
            <person name="Froenicke L."/>
            <person name="Portis E."/>
            <person name="Beitel C."/>
            <person name="Tirone M."/>
            <person name="Mauro R."/>
            <person name="Lo Monaco A."/>
            <person name="Mauromicale G."/>
            <person name="Faccioli P."/>
            <person name="Cattivelli L."/>
            <person name="Rieseberg L."/>
            <person name="Michelmore R."/>
            <person name="Lanteri S."/>
        </authorList>
    </citation>
    <scope>NUCLEOTIDE SEQUENCE [LARGE SCALE GENOMIC DNA]</scope>
    <source>
        <strain evidence="3">2C</strain>
    </source>
</reference>
<keyword evidence="2" id="KW-0560">Oxidoreductase</keyword>
<dbReference type="Gene3D" id="3.40.50.720">
    <property type="entry name" value="NAD(P)-binding Rossmann-like Domain"/>
    <property type="match status" value="1"/>
</dbReference>
<dbReference type="InterPro" id="IPR036291">
    <property type="entry name" value="NAD(P)-bd_dom_sf"/>
</dbReference>
<dbReference type="STRING" id="59895.A0A124SEX0"/>
<dbReference type="SUPFAM" id="SSF51735">
    <property type="entry name" value="NAD(P)-binding Rossmann-fold domains"/>
    <property type="match status" value="1"/>
</dbReference>
<dbReference type="Pfam" id="PF13561">
    <property type="entry name" value="adh_short_C2"/>
    <property type="match status" value="1"/>
</dbReference>
<name>A0A124SEX0_CYNCS</name>
<comment type="caution">
    <text evidence="3">The sequence shown here is derived from an EMBL/GenBank/DDBJ whole genome shotgun (WGS) entry which is preliminary data.</text>
</comment>
<dbReference type="Proteomes" id="UP000243975">
    <property type="component" value="Unassembled WGS sequence"/>
</dbReference>
<dbReference type="GO" id="GO:0016616">
    <property type="term" value="F:oxidoreductase activity, acting on the CH-OH group of donors, NAD or NADP as acceptor"/>
    <property type="evidence" value="ECO:0007669"/>
    <property type="project" value="UniProtKB-ARBA"/>
</dbReference>
<evidence type="ECO:0000313" key="3">
    <source>
        <dbReference type="EMBL" id="KVI01412.1"/>
    </source>
</evidence>
<dbReference type="PRINTS" id="PR00081">
    <property type="entry name" value="GDHRDH"/>
</dbReference>
<comment type="similarity">
    <text evidence="1">Belongs to the short-chain dehydrogenases/reductases (SDR) family.</text>
</comment>
<keyword evidence="4" id="KW-1185">Reference proteome</keyword>
<evidence type="ECO:0000256" key="2">
    <source>
        <dbReference type="ARBA" id="ARBA00023002"/>
    </source>
</evidence>
<dbReference type="PANTHER" id="PTHR43180">
    <property type="entry name" value="3-OXOACYL-(ACYL-CARRIER-PROTEIN) REDUCTASE (AFU_ORTHOLOGUE AFUA_6G11210)"/>
    <property type="match status" value="1"/>
</dbReference>